<evidence type="ECO:0000313" key="2">
    <source>
        <dbReference type="Proteomes" id="UP000609651"/>
    </source>
</evidence>
<dbReference type="RefSeq" id="WP_171183912.1">
    <property type="nucleotide sequence ID" value="NZ_WTPX01000014.1"/>
</dbReference>
<sequence>MPAASPSRPKVRSRASLLIAIAVVGAVLLAVAAAVGGRLLWEESYRTIDFPPDPTLDDRENLIGQWVVREATLAGQPAPRFVGRGVAFTEDGRLLMTDGPRIERGVSFPFQVEPSDEPLTGSVKYGTQPAGSILPSPVTSLLYRFEDGGLTLVGNPRGGAAPTEFSSTAKNGYLVRRLNRME</sequence>
<accession>A0ABX1VBN1</accession>
<protein>
    <recommendedName>
        <fullName evidence="3">TIGR03067 domain-containing protein</fullName>
    </recommendedName>
</protein>
<evidence type="ECO:0008006" key="3">
    <source>
        <dbReference type="Google" id="ProtNLM"/>
    </source>
</evidence>
<dbReference type="Proteomes" id="UP000609651">
    <property type="component" value="Unassembled WGS sequence"/>
</dbReference>
<reference evidence="1 2" key="1">
    <citation type="journal article" date="2020" name="Syst. Appl. Microbiol.">
        <title>Alienimonas chondri sp. nov., a novel planctomycete isolated from the biofilm of the red alga Chondrus crispus.</title>
        <authorList>
            <person name="Vitorino I."/>
            <person name="Albuquerque L."/>
            <person name="Wiegand S."/>
            <person name="Kallscheuer N."/>
            <person name="da Costa M.S."/>
            <person name="Lobo-da-Cunha A."/>
            <person name="Jogler C."/>
            <person name="Lage O.M."/>
        </authorList>
    </citation>
    <scope>NUCLEOTIDE SEQUENCE [LARGE SCALE GENOMIC DNA]</scope>
    <source>
        <strain evidence="1 2">LzC2</strain>
    </source>
</reference>
<organism evidence="1 2">
    <name type="scientific">Alienimonas chondri</name>
    <dbReference type="NCBI Taxonomy" id="2681879"/>
    <lineage>
        <taxon>Bacteria</taxon>
        <taxon>Pseudomonadati</taxon>
        <taxon>Planctomycetota</taxon>
        <taxon>Planctomycetia</taxon>
        <taxon>Planctomycetales</taxon>
        <taxon>Planctomycetaceae</taxon>
        <taxon>Alienimonas</taxon>
    </lineage>
</organism>
<dbReference type="EMBL" id="WTPX01000014">
    <property type="protein sequence ID" value="NNJ24692.1"/>
    <property type="molecule type" value="Genomic_DNA"/>
</dbReference>
<name>A0ABX1VBN1_9PLAN</name>
<keyword evidence="2" id="KW-1185">Reference proteome</keyword>
<proteinExistence type="predicted"/>
<comment type="caution">
    <text evidence="1">The sequence shown here is derived from an EMBL/GenBank/DDBJ whole genome shotgun (WGS) entry which is preliminary data.</text>
</comment>
<gene>
    <name evidence="1" type="ORF">LzC2_07510</name>
</gene>
<evidence type="ECO:0000313" key="1">
    <source>
        <dbReference type="EMBL" id="NNJ24692.1"/>
    </source>
</evidence>